<sequence length="168" mass="18725">MVGLIIIMGVSGSGKTVIGEAIAQRMNARFVDGDHLHSQRNIDKMASGIPLTDADRLDWLKLVAQVGKKEVAHNHKCVIACSALKKSYRDVIRLENEQLIFIYLKGSFDLIELRLALRQGHYMPKGLLQSQFDALEEPKNGENDVVQVEINQSIPEIINDIFNSGQLS</sequence>
<dbReference type="Pfam" id="PF01202">
    <property type="entry name" value="SKI"/>
    <property type="match status" value="1"/>
</dbReference>
<dbReference type="Gene3D" id="3.40.50.300">
    <property type="entry name" value="P-loop containing nucleotide triphosphate hydrolases"/>
    <property type="match status" value="1"/>
</dbReference>
<dbReference type="CDD" id="cd02021">
    <property type="entry name" value="GntK"/>
    <property type="match status" value="1"/>
</dbReference>
<organism evidence="11 12">
    <name type="scientific">Pedobacter yonginense</name>
    <dbReference type="NCBI Taxonomy" id="651869"/>
    <lineage>
        <taxon>Bacteria</taxon>
        <taxon>Pseudomonadati</taxon>
        <taxon>Bacteroidota</taxon>
        <taxon>Sphingobacteriia</taxon>
        <taxon>Sphingobacteriales</taxon>
        <taxon>Sphingobacteriaceae</taxon>
        <taxon>Pedobacter</taxon>
    </lineage>
</organism>
<evidence type="ECO:0000256" key="6">
    <source>
        <dbReference type="ARBA" id="ARBA00022777"/>
    </source>
</evidence>
<dbReference type="GO" id="GO:0005524">
    <property type="term" value="F:ATP binding"/>
    <property type="evidence" value="ECO:0007669"/>
    <property type="project" value="UniProtKB-KW"/>
</dbReference>
<evidence type="ECO:0000256" key="1">
    <source>
        <dbReference type="ARBA" id="ARBA00004761"/>
    </source>
</evidence>
<keyword evidence="5 10" id="KW-0547">Nucleotide-binding</keyword>
<dbReference type="FunFam" id="3.40.50.300:FF:000522">
    <property type="entry name" value="Gluconokinase"/>
    <property type="match status" value="1"/>
</dbReference>
<dbReference type="OrthoDB" id="9813917at2"/>
<dbReference type="NCBIfam" id="TIGR01313">
    <property type="entry name" value="therm_gnt_kin"/>
    <property type="match status" value="1"/>
</dbReference>
<comment type="caution">
    <text evidence="11">The sequence shown here is derived from an EMBL/GenBank/DDBJ whole genome shotgun (WGS) entry which is preliminary data.</text>
</comment>
<dbReference type="RefSeq" id="WP_109925058.1">
    <property type="nucleotide sequence ID" value="NZ_QGNZ01000002.1"/>
</dbReference>
<keyword evidence="4 10" id="KW-0808">Transferase</keyword>
<dbReference type="InterPro" id="IPR027417">
    <property type="entry name" value="P-loop_NTPase"/>
</dbReference>
<evidence type="ECO:0000256" key="3">
    <source>
        <dbReference type="ARBA" id="ARBA00012054"/>
    </source>
</evidence>
<dbReference type="EMBL" id="QGNZ01000002">
    <property type="protein sequence ID" value="PWS27349.1"/>
    <property type="molecule type" value="Genomic_DNA"/>
</dbReference>
<dbReference type="GO" id="GO:0005737">
    <property type="term" value="C:cytoplasm"/>
    <property type="evidence" value="ECO:0007669"/>
    <property type="project" value="TreeGrafter"/>
</dbReference>
<keyword evidence="7 10" id="KW-0067">ATP-binding</keyword>
<dbReference type="PANTHER" id="PTHR43442">
    <property type="entry name" value="GLUCONOKINASE-RELATED"/>
    <property type="match status" value="1"/>
</dbReference>
<gene>
    <name evidence="11" type="primary">idnK</name>
    <name evidence="11" type="ORF">DHW03_06950</name>
</gene>
<evidence type="ECO:0000256" key="10">
    <source>
        <dbReference type="RuleBase" id="RU363066"/>
    </source>
</evidence>
<comment type="catalytic activity">
    <reaction evidence="9 10">
        <text>D-gluconate + ATP = 6-phospho-D-gluconate + ADP + H(+)</text>
        <dbReference type="Rhea" id="RHEA:19433"/>
        <dbReference type="ChEBI" id="CHEBI:15378"/>
        <dbReference type="ChEBI" id="CHEBI:18391"/>
        <dbReference type="ChEBI" id="CHEBI:30616"/>
        <dbReference type="ChEBI" id="CHEBI:58759"/>
        <dbReference type="ChEBI" id="CHEBI:456216"/>
        <dbReference type="EC" id="2.7.1.12"/>
    </reaction>
</comment>
<keyword evidence="8" id="KW-0311">Gluconate utilization</keyword>
<keyword evidence="6 10" id="KW-0418">Kinase</keyword>
<evidence type="ECO:0000313" key="12">
    <source>
        <dbReference type="Proteomes" id="UP000245379"/>
    </source>
</evidence>
<evidence type="ECO:0000256" key="5">
    <source>
        <dbReference type="ARBA" id="ARBA00022741"/>
    </source>
</evidence>
<evidence type="ECO:0000256" key="8">
    <source>
        <dbReference type="ARBA" id="ARBA00023064"/>
    </source>
</evidence>
<dbReference type="GO" id="GO:0046316">
    <property type="term" value="F:gluconokinase activity"/>
    <property type="evidence" value="ECO:0007669"/>
    <property type="project" value="UniProtKB-EC"/>
</dbReference>
<evidence type="ECO:0000256" key="7">
    <source>
        <dbReference type="ARBA" id="ARBA00022840"/>
    </source>
</evidence>
<comment type="similarity">
    <text evidence="2 10">Belongs to the gluconokinase GntK/GntV family.</text>
</comment>
<dbReference type="SUPFAM" id="SSF52540">
    <property type="entry name" value="P-loop containing nucleoside triphosphate hydrolases"/>
    <property type="match status" value="1"/>
</dbReference>
<dbReference type="GO" id="GO:0019521">
    <property type="term" value="P:D-gluconate metabolic process"/>
    <property type="evidence" value="ECO:0007669"/>
    <property type="project" value="UniProtKB-KW"/>
</dbReference>
<dbReference type="Proteomes" id="UP000245379">
    <property type="component" value="Unassembled WGS sequence"/>
</dbReference>
<comment type="pathway">
    <text evidence="1">Carbohydrate acid metabolism.</text>
</comment>
<protein>
    <recommendedName>
        <fullName evidence="3 10">Gluconokinase</fullName>
        <ecNumber evidence="3 10">2.7.1.12</ecNumber>
    </recommendedName>
</protein>
<dbReference type="AlphaFoldDB" id="A0A317EN23"/>
<dbReference type="InterPro" id="IPR031322">
    <property type="entry name" value="Shikimate/glucono_kinase"/>
</dbReference>
<evidence type="ECO:0000313" key="11">
    <source>
        <dbReference type="EMBL" id="PWS27349.1"/>
    </source>
</evidence>
<keyword evidence="12" id="KW-1185">Reference proteome</keyword>
<evidence type="ECO:0000256" key="2">
    <source>
        <dbReference type="ARBA" id="ARBA00008420"/>
    </source>
</evidence>
<dbReference type="InterPro" id="IPR006001">
    <property type="entry name" value="Therm_gnt_kin"/>
</dbReference>
<accession>A0A317EN23</accession>
<dbReference type="EC" id="2.7.1.12" evidence="3 10"/>
<proteinExistence type="inferred from homology"/>
<evidence type="ECO:0000256" key="4">
    <source>
        <dbReference type="ARBA" id="ARBA00022679"/>
    </source>
</evidence>
<reference evidence="11 12" key="1">
    <citation type="submission" date="2018-05" db="EMBL/GenBank/DDBJ databases">
        <title>Pedobacter paludis sp. nov., isolated from wetland soil.</title>
        <authorList>
            <person name="Zhang Y."/>
            <person name="Wang G."/>
        </authorList>
    </citation>
    <scope>NUCLEOTIDE SEQUENCE [LARGE SCALE GENOMIC DNA]</scope>
    <source>
        <strain evidence="11 12">KCTC22721</strain>
    </source>
</reference>
<name>A0A317EN23_9SPHI</name>
<evidence type="ECO:0000256" key="9">
    <source>
        <dbReference type="ARBA" id="ARBA00048090"/>
    </source>
</evidence>
<dbReference type="PANTHER" id="PTHR43442:SF3">
    <property type="entry name" value="GLUCONOKINASE-RELATED"/>
    <property type="match status" value="1"/>
</dbReference>